<reference evidence="3" key="1">
    <citation type="submission" date="2017-09" db="EMBL/GenBank/DDBJ databases">
        <authorList>
            <person name="Varghese N."/>
            <person name="Submissions S."/>
        </authorList>
    </citation>
    <scope>NUCLEOTIDE SEQUENCE [LARGE SCALE GENOMIC DNA]</scope>
    <source>
        <strain evidence="3">CGMCC 1.12803</strain>
    </source>
</reference>
<evidence type="ECO:0000313" key="3">
    <source>
        <dbReference type="Proteomes" id="UP000219281"/>
    </source>
</evidence>
<protein>
    <submittedName>
        <fullName evidence="2">Uncharacterized protein</fullName>
    </submittedName>
</protein>
<dbReference type="OrthoDB" id="710963at2"/>
<feature type="region of interest" description="Disordered" evidence="1">
    <location>
        <begin position="70"/>
        <end position="91"/>
    </location>
</feature>
<keyword evidence="3" id="KW-1185">Reference proteome</keyword>
<name>A0A286AEC6_9SPHI</name>
<evidence type="ECO:0000313" key="2">
    <source>
        <dbReference type="EMBL" id="SOD20250.1"/>
    </source>
</evidence>
<sequence>MQPFDLELNNINYAVFPEGEETYTIYKDGKEYLQIQKDDGEQWIKFDGETGTPVFESDEEVNALGKLIEAYKEEPEEDEENDESDQSDEEY</sequence>
<evidence type="ECO:0000256" key="1">
    <source>
        <dbReference type="SAM" id="MobiDB-lite"/>
    </source>
</evidence>
<organism evidence="2 3">
    <name type="scientific">Pedobacter xixiisoli</name>
    <dbReference type="NCBI Taxonomy" id="1476464"/>
    <lineage>
        <taxon>Bacteria</taxon>
        <taxon>Pseudomonadati</taxon>
        <taxon>Bacteroidota</taxon>
        <taxon>Sphingobacteriia</taxon>
        <taxon>Sphingobacteriales</taxon>
        <taxon>Sphingobacteriaceae</taxon>
        <taxon>Pedobacter</taxon>
    </lineage>
</organism>
<accession>A0A286AEC6</accession>
<feature type="compositionally biased region" description="Acidic residues" evidence="1">
    <location>
        <begin position="74"/>
        <end position="91"/>
    </location>
</feature>
<dbReference type="AlphaFoldDB" id="A0A286AEC6"/>
<proteinExistence type="predicted"/>
<dbReference type="EMBL" id="OCMT01000004">
    <property type="protein sequence ID" value="SOD20250.1"/>
    <property type="molecule type" value="Genomic_DNA"/>
</dbReference>
<gene>
    <name evidence="2" type="ORF">SAMN06297358_3964</name>
</gene>
<dbReference type="RefSeq" id="WP_097133718.1">
    <property type="nucleotide sequence ID" value="NZ_OCMT01000004.1"/>
</dbReference>
<dbReference type="Proteomes" id="UP000219281">
    <property type="component" value="Unassembled WGS sequence"/>
</dbReference>